<feature type="transmembrane region" description="Helical" evidence="11">
    <location>
        <begin position="158"/>
        <end position="182"/>
    </location>
</feature>
<dbReference type="GO" id="GO:0043529">
    <property type="term" value="C:GET complex"/>
    <property type="evidence" value="ECO:0007669"/>
    <property type="project" value="InterPro"/>
</dbReference>
<evidence type="ECO:0000256" key="11">
    <source>
        <dbReference type="SAM" id="Phobius"/>
    </source>
</evidence>
<keyword evidence="6 9" id="KW-1133">Transmembrane helix</keyword>
<evidence type="ECO:0000256" key="7">
    <source>
        <dbReference type="ARBA" id="ARBA00023054"/>
    </source>
</evidence>
<reference evidence="13 14" key="1">
    <citation type="journal article" date="2018" name="IMA Fungus">
        <title>IMA Genome-F 9: Draft genome sequence of Annulohypoxylon stygium, Aspergillus mulundensis, Berkeleyomyces basicola (syn. Thielaviopsis basicola), Ceratocystis smalleyi, two Cercospora beticola strains, Coleophoma cylindrospora, Fusarium fracticaudum, Phialophora cf. hyalina, and Morchella septimelata.</title>
        <authorList>
            <person name="Wingfield B.D."/>
            <person name="Bills G.F."/>
            <person name="Dong Y."/>
            <person name="Huang W."/>
            <person name="Nel W.J."/>
            <person name="Swalarsk-Parry B.S."/>
            <person name="Vaghefi N."/>
            <person name="Wilken P.M."/>
            <person name="An Z."/>
            <person name="de Beer Z.W."/>
            <person name="De Vos L."/>
            <person name="Chen L."/>
            <person name="Duong T.A."/>
            <person name="Gao Y."/>
            <person name="Hammerbacher A."/>
            <person name="Kikkert J.R."/>
            <person name="Li Y."/>
            <person name="Li H."/>
            <person name="Li K."/>
            <person name="Li Q."/>
            <person name="Liu X."/>
            <person name="Ma X."/>
            <person name="Naidoo K."/>
            <person name="Pethybridge S.J."/>
            <person name="Sun J."/>
            <person name="Steenkamp E.T."/>
            <person name="van der Nest M.A."/>
            <person name="van Wyk S."/>
            <person name="Wingfield M.J."/>
            <person name="Xiong C."/>
            <person name="Yue Q."/>
            <person name="Zhang X."/>
        </authorList>
    </citation>
    <scope>NUCLEOTIDE SEQUENCE [LARGE SCALE GENOMIC DNA]</scope>
    <source>
        <strain evidence="13 14">BP5796</strain>
    </source>
</reference>
<keyword evidence="7" id="KW-0175">Coiled coil</keyword>
<dbReference type="FunFam" id="1.10.287.660:FF:000006">
    <property type="entry name" value="Protein GET1"/>
    <property type="match status" value="1"/>
</dbReference>
<dbReference type="InterPro" id="IPR029012">
    <property type="entry name" value="Helix_hairpin_bin_sf"/>
</dbReference>
<comment type="subcellular location">
    <subcellularLocation>
        <location evidence="1">Endoplasmic reticulum membrane</location>
        <topology evidence="1">Multi-pass membrane protein</topology>
    </subcellularLocation>
</comment>
<feature type="region of interest" description="Disordered" evidence="10">
    <location>
        <begin position="188"/>
        <end position="216"/>
    </location>
</feature>
<proteinExistence type="inferred from homology"/>
<evidence type="ECO:0000256" key="2">
    <source>
        <dbReference type="ARBA" id="ARBA00010799"/>
    </source>
</evidence>
<keyword evidence="5 9" id="KW-0256">Endoplasmic reticulum</keyword>
<evidence type="ECO:0000313" key="13">
    <source>
        <dbReference type="EMBL" id="RDW91466.1"/>
    </source>
</evidence>
<evidence type="ECO:0000256" key="4">
    <source>
        <dbReference type="ARBA" id="ARBA00022692"/>
    </source>
</evidence>
<evidence type="ECO:0000256" key="6">
    <source>
        <dbReference type="ARBA" id="ARBA00022989"/>
    </source>
</evidence>
<evidence type="ECO:0000256" key="12">
    <source>
        <dbReference type="SAM" id="SignalP"/>
    </source>
</evidence>
<evidence type="ECO:0000313" key="14">
    <source>
        <dbReference type="Proteomes" id="UP000256328"/>
    </source>
</evidence>
<feature type="chain" id="PRO_5017779541" evidence="12">
    <location>
        <begin position="21"/>
        <end position="216"/>
    </location>
</feature>
<comment type="similarity">
    <text evidence="2 9">Belongs to the WRB/GET1 family.</text>
</comment>
<dbReference type="Proteomes" id="UP000256328">
    <property type="component" value="Unassembled WGS sequence"/>
</dbReference>
<evidence type="ECO:0000256" key="10">
    <source>
        <dbReference type="SAM" id="MobiDB-lite"/>
    </source>
</evidence>
<dbReference type="HAMAP" id="MF_03113">
    <property type="entry name" value="Get1"/>
    <property type="match status" value="1"/>
</dbReference>
<dbReference type="InterPro" id="IPR028945">
    <property type="entry name" value="Get1"/>
</dbReference>
<dbReference type="Gene3D" id="1.10.287.660">
    <property type="entry name" value="Helix hairpin bin"/>
    <property type="match status" value="1"/>
</dbReference>
<feature type="compositionally biased region" description="Basic and acidic residues" evidence="10">
    <location>
        <begin position="205"/>
        <end position="216"/>
    </location>
</feature>
<dbReference type="EMBL" id="PDLN01000003">
    <property type="protein sequence ID" value="RDW91466.1"/>
    <property type="molecule type" value="Genomic_DNA"/>
</dbReference>
<dbReference type="GO" id="GO:0005789">
    <property type="term" value="C:endoplasmic reticulum membrane"/>
    <property type="evidence" value="ECO:0007669"/>
    <property type="project" value="UniProtKB-SubCell"/>
</dbReference>
<feature type="topological domain" description="Lumenal" evidence="9">
    <location>
        <begin position="1"/>
        <end position="4"/>
    </location>
</feature>
<dbReference type="AlphaFoldDB" id="A0A3D8SYU6"/>
<dbReference type="Pfam" id="PF04420">
    <property type="entry name" value="CHD5"/>
    <property type="match status" value="1"/>
</dbReference>
<comment type="caution">
    <text evidence="9">Lacks conserved residue(s) required for the propagation of feature annotation.</text>
</comment>
<evidence type="ECO:0000256" key="9">
    <source>
        <dbReference type="HAMAP-Rule" id="MF_03113"/>
    </source>
</evidence>
<dbReference type="GO" id="GO:0043495">
    <property type="term" value="F:protein-membrane adaptor activity"/>
    <property type="evidence" value="ECO:0007669"/>
    <property type="project" value="TreeGrafter"/>
</dbReference>
<keyword evidence="8 9" id="KW-0472">Membrane</keyword>
<dbReference type="PANTHER" id="PTHR42650:SF1">
    <property type="entry name" value="GUIDED ENTRY OF TAIL-ANCHORED PROTEINS FACTOR 1"/>
    <property type="match status" value="1"/>
</dbReference>
<comment type="caution">
    <text evidence="13">The sequence shown here is derived from an EMBL/GenBank/DDBJ whole genome shotgun (WGS) entry which is preliminary data.</text>
</comment>
<dbReference type="PANTHER" id="PTHR42650">
    <property type="entry name" value="TAIL-ANCHORED PROTEIN INSERTION RECEPTOR WRB"/>
    <property type="match status" value="1"/>
</dbReference>
<keyword evidence="12" id="KW-0732">Signal</keyword>
<feature type="topological domain" description="Cytoplasmic" evidence="9">
    <location>
        <begin position="171"/>
        <end position="216"/>
    </location>
</feature>
<protein>
    <submittedName>
        <fullName evidence="13">Uncharacterized protein</fullName>
    </submittedName>
</protein>
<keyword evidence="14" id="KW-1185">Reference proteome</keyword>
<keyword evidence="3 9" id="KW-0813">Transport</keyword>
<evidence type="ECO:0000256" key="5">
    <source>
        <dbReference type="ARBA" id="ARBA00022824"/>
    </source>
</evidence>
<feature type="signal peptide" evidence="12">
    <location>
        <begin position="1"/>
        <end position="20"/>
    </location>
</feature>
<gene>
    <name evidence="9" type="primary">GET1</name>
    <name evidence="13" type="ORF">BP5796_02631</name>
</gene>
<dbReference type="OrthoDB" id="69461at2759"/>
<dbReference type="InterPro" id="IPR027538">
    <property type="entry name" value="Get1_fungi"/>
</dbReference>
<dbReference type="GO" id="GO:0071816">
    <property type="term" value="P:tail-anchored membrane protein insertion into ER membrane"/>
    <property type="evidence" value="ECO:0007669"/>
    <property type="project" value="InterPro"/>
</dbReference>
<organism evidence="13 14">
    <name type="scientific">Coleophoma crateriformis</name>
    <dbReference type="NCBI Taxonomy" id="565419"/>
    <lineage>
        <taxon>Eukaryota</taxon>
        <taxon>Fungi</taxon>
        <taxon>Dikarya</taxon>
        <taxon>Ascomycota</taxon>
        <taxon>Pezizomycotina</taxon>
        <taxon>Leotiomycetes</taxon>
        <taxon>Helotiales</taxon>
        <taxon>Dermateaceae</taxon>
        <taxon>Coleophoma</taxon>
    </lineage>
</organism>
<evidence type="ECO:0000256" key="8">
    <source>
        <dbReference type="ARBA" id="ARBA00023136"/>
    </source>
</evidence>
<keyword evidence="4 9" id="KW-0812">Transmembrane</keyword>
<evidence type="ECO:0000256" key="1">
    <source>
        <dbReference type="ARBA" id="ARBA00004477"/>
    </source>
</evidence>
<sequence>MPSVLLITFIVQLLIHLVNTVGASTVNAVLWTIFTRLTNSKAAVEQRALKTKFLQLKKELNATSSQDEFAKWAKLRRQHDKVLEEYETSKKGQDSTKATFDKVVSALRWLGTNGLRTILQFWYSKQAMFWIPQGWVPYYAEWLLSFPRAPLGSVSIQAWVLACGAVILLFNDAIIAVCALVMEAASSKKVQPGKGAPMKVPAGKAGDEKSAEKKEL</sequence>
<accession>A0A3D8SYU6</accession>
<evidence type="ECO:0000256" key="3">
    <source>
        <dbReference type="ARBA" id="ARBA00022448"/>
    </source>
</evidence>
<name>A0A3D8SYU6_9HELO</name>